<reference evidence="2" key="1">
    <citation type="journal article" date="2022" name="G3 (Bethesda)">
        <title>Unveiling the complete genome sequence of Alicyclobacillus acidoterrestris DSM 3922T, a taint-producing strain.</title>
        <authorList>
            <person name="Leonardo I.C."/>
            <person name="Barreto Crespo M.T."/>
            <person name="Gaspar F.B."/>
        </authorList>
    </citation>
    <scope>NUCLEOTIDE SEQUENCE [LARGE SCALE GENOMIC DNA]</scope>
    <source>
        <strain evidence="2">DSM 3922</strain>
    </source>
</reference>
<dbReference type="AlphaFoldDB" id="A0A9E6ZLM4"/>
<dbReference type="InterPro" id="IPR019700">
    <property type="entry name" value="Sigma-G_inhibitor_Gin"/>
</dbReference>
<dbReference type="EMBL" id="CP080467">
    <property type="protein sequence ID" value="UNO49211.1"/>
    <property type="molecule type" value="Genomic_DNA"/>
</dbReference>
<dbReference type="Pfam" id="PF10764">
    <property type="entry name" value="Gin"/>
    <property type="match status" value="1"/>
</dbReference>
<name>A0A9E6ZLM4_ALIAG</name>
<dbReference type="RefSeq" id="WP_051189292.1">
    <property type="nucleotide sequence ID" value="NZ_AURB01000001.1"/>
</dbReference>
<organism evidence="1 2">
    <name type="scientific">Alicyclobacillus acidoterrestris (strain ATCC 49025 / DSM 3922 / CIP 106132 / NCIMB 13137 / GD3B)</name>
    <dbReference type="NCBI Taxonomy" id="1356854"/>
    <lineage>
        <taxon>Bacteria</taxon>
        <taxon>Bacillati</taxon>
        <taxon>Bacillota</taxon>
        <taxon>Bacilli</taxon>
        <taxon>Bacillales</taxon>
        <taxon>Alicyclobacillaceae</taxon>
        <taxon>Alicyclobacillus</taxon>
    </lineage>
</organism>
<keyword evidence="2" id="KW-1185">Reference proteome</keyword>
<dbReference type="Proteomes" id="UP000829401">
    <property type="component" value="Chromosome"/>
</dbReference>
<gene>
    <name evidence="1" type="ORF">K1I37_01220</name>
</gene>
<sequence>MSDLEKQVATDSSCIICHLEKPHGIRICGQFICTDCERDIVHSEVNDAHYQHYVTEMKRIWLSAQSTYTETP</sequence>
<evidence type="ECO:0000313" key="1">
    <source>
        <dbReference type="EMBL" id="UNO49211.1"/>
    </source>
</evidence>
<accession>A0A9E6ZLM4</accession>
<evidence type="ECO:0000313" key="2">
    <source>
        <dbReference type="Proteomes" id="UP000829401"/>
    </source>
</evidence>
<proteinExistence type="predicted"/>
<dbReference type="KEGG" id="aaco:K1I37_01220"/>
<dbReference type="OrthoDB" id="2886653at2"/>
<protein>
    <submittedName>
        <fullName evidence="1">Sigma factor G inhibitor Gin</fullName>
    </submittedName>
</protein>